<gene>
    <name evidence="2" type="ORF">GCM10023175_34400</name>
</gene>
<organism evidence="2 3">
    <name type="scientific">Pseudonocardia xishanensis</name>
    <dbReference type="NCBI Taxonomy" id="630995"/>
    <lineage>
        <taxon>Bacteria</taxon>
        <taxon>Bacillati</taxon>
        <taxon>Actinomycetota</taxon>
        <taxon>Actinomycetes</taxon>
        <taxon>Pseudonocardiales</taxon>
        <taxon>Pseudonocardiaceae</taxon>
        <taxon>Pseudonocardia</taxon>
    </lineage>
</organism>
<dbReference type="Proteomes" id="UP001501598">
    <property type="component" value="Unassembled WGS sequence"/>
</dbReference>
<sequence>MRQAAHRGRVYRRCACRGADGKQLGARCPMLARTPRHGSWTFAVDMPALTGRRSTLRRGGFPTRAAAPAAPDHVLECERAGIVFDDSESVADYLDTWLHEKARSLKPTTLAIYTDYVTKDLVPASARSGSRSSTTCTSPGSSTPNSPPDAARPQCAGSWPRSRAPWATPSGNDDSTTTPPDTRRCPTHRSRS</sequence>
<dbReference type="EMBL" id="BAABGT010000040">
    <property type="protein sequence ID" value="GAA4548345.1"/>
    <property type="molecule type" value="Genomic_DNA"/>
</dbReference>
<keyword evidence="3" id="KW-1185">Reference proteome</keyword>
<protein>
    <recommendedName>
        <fullName evidence="4">Integrase-like protein</fullName>
    </recommendedName>
</protein>
<proteinExistence type="predicted"/>
<evidence type="ECO:0000313" key="2">
    <source>
        <dbReference type="EMBL" id="GAA4548345.1"/>
    </source>
</evidence>
<evidence type="ECO:0008006" key="4">
    <source>
        <dbReference type="Google" id="ProtNLM"/>
    </source>
</evidence>
<name>A0ABP8RTC4_9PSEU</name>
<comment type="caution">
    <text evidence="2">The sequence shown here is derived from an EMBL/GenBank/DDBJ whole genome shotgun (WGS) entry which is preliminary data.</text>
</comment>
<evidence type="ECO:0000256" key="1">
    <source>
        <dbReference type="SAM" id="MobiDB-lite"/>
    </source>
</evidence>
<accession>A0ABP8RTC4</accession>
<evidence type="ECO:0000313" key="3">
    <source>
        <dbReference type="Proteomes" id="UP001501598"/>
    </source>
</evidence>
<feature type="compositionally biased region" description="Low complexity" evidence="1">
    <location>
        <begin position="125"/>
        <end position="144"/>
    </location>
</feature>
<feature type="region of interest" description="Disordered" evidence="1">
    <location>
        <begin position="125"/>
        <end position="192"/>
    </location>
</feature>
<reference evidence="3" key="1">
    <citation type="journal article" date="2019" name="Int. J. Syst. Evol. Microbiol.">
        <title>The Global Catalogue of Microorganisms (GCM) 10K type strain sequencing project: providing services to taxonomists for standard genome sequencing and annotation.</title>
        <authorList>
            <consortium name="The Broad Institute Genomics Platform"/>
            <consortium name="The Broad Institute Genome Sequencing Center for Infectious Disease"/>
            <person name="Wu L."/>
            <person name="Ma J."/>
        </authorList>
    </citation>
    <scope>NUCLEOTIDE SEQUENCE [LARGE SCALE GENOMIC DNA]</scope>
    <source>
        <strain evidence="3">JCM 17906</strain>
    </source>
</reference>